<dbReference type="AlphaFoldDB" id="A0A9E7FKL1"/>
<evidence type="ECO:0000313" key="2">
    <source>
        <dbReference type="EMBL" id="URD95613.1"/>
    </source>
</evidence>
<keyword evidence="3" id="KW-1185">Reference proteome</keyword>
<organism evidence="2 3">
    <name type="scientific">Musa troglodytarum</name>
    <name type="common">fe'i banana</name>
    <dbReference type="NCBI Taxonomy" id="320322"/>
    <lineage>
        <taxon>Eukaryota</taxon>
        <taxon>Viridiplantae</taxon>
        <taxon>Streptophyta</taxon>
        <taxon>Embryophyta</taxon>
        <taxon>Tracheophyta</taxon>
        <taxon>Spermatophyta</taxon>
        <taxon>Magnoliopsida</taxon>
        <taxon>Liliopsida</taxon>
        <taxon>Zingiberales</taxon>
        <taxon>Musaceae</taxon>
        <taxon>Musa</taxon>
    </lineage>
</organism>
<accession>A0A9E7FKL1</accession>
<protein>
    <submittedName>
        <fullName evidence="2">Uncharacterized protein</fullName>
    </submittedName>
</protein>
<reference evidence="2" key="1">
    <citation type="submission" date="2022-05" db="EMBL/GenBank/DDBJ databases">
        <title>The Musa troglodytarum L. genome provides insights into the mechanism of non-climacteric behaviour and enrichment of carotenoids.</title>
        <authorList>
            <person name="Wang J."/>
        </authorList>
    </citation>
    <scope>NUCLEOTIDE SEQUENCE</scope>
    <source>
        <tissue evidence="2">Leaf</tissue>
    </source>
</reference>
<dbReference type="EMBL" id="CP097506">
    <property type="protein sequence ID" value="URD95613.1"/>
    <property type="molecule type" value="Genomic_DNA"/>
</dbReference>
<evidence type="ECO:0000256" key="1">
    <source>
        <dbReference type="SAM" id="MobiDB-lite"/>
    </source>
</evidence>
<dbReference type="Proteomes" id="UP001055439">
    <property type="component" value="Chromosome 4"/>
</dbReference>
<sequence length="131" mass="14496">MDKNVRHVANTMPMEERGESMPEAETLKSNARHQEKALWCNLDYRNNHPKQHQATPLSSSSISINCVPGKLYYSVGIGLNREVGFLAQKDLMAAGNKGLKLGVALAMIVVNQPSLILSMTLQHSMCSTSQW</sequence>
<feature type="region of interest" description="Disordered" evidence="1">
    <location>
        <begin position="1"/>
        <end position="24"/>
    </location>
</feature>
<name>A0A9E7FKL1_9LILI</name>
<gene>
    <name evidence="2" type="ORF">MUK42_35506</name>
</gene>
<proteinExistence type="predicted"/>
<evidence type="ECO:0000313" key="3">
    <source>
        <dbReference type="Proteomes" id="UP001055439"/>
    </source>
</evidence>